<reference evidence="8" key="1">
    <citation type="submission" date="2009-09" db="EMBL/GenBank/DDBJ databases">
        <title>The complete genome of Nakamurella multipartita DSM 44233.</title>
        <authorList>
            <consortium name="US DOE Joint Genome Institute (JGI-PGF)"/>
            <person name="Lucas S."/>
            <person name="Copeland A."/>
            <person name="Lapidus A."/>
            <person name="Glavina del Rio T."/>
            <person name="Dalin E."/>
            <person name="Tice H."/>
            <person name="Bruce D."/>
            <person name="Goodwin L."/>
            <person name="Pitluck S."/>
            <person name="Kyrpides N."/>
            <person name="Mavromatis K."/>
            <person name="Ivanova N."/>
            <person name="Ovchinnikova G."/>
            <person name="Sims D."/>
            <person name="Meincke L."/>
            <person name="Brettin T."/>
            <person name="Detter J.C."/>
            <person name="Han C."/>
            <person name="Larimer F."/>
            <person name="Land M."/>
            <person name="Hauser L."/>
            <person name="Markowitz V."/>
            <person name="Cheng J.-F."/>
            <person name="Hugenholtz P."/>
            <person name="Woyke T."/>
            <person name="Wu D."/>
            <person name="Klenk H.-P."/>
            <person name="Eisen J.A."/>
        </authorList>
    </citation>
    <scope>NUCLEOTIDE SEQUENCE [LARGE SCALE GENOMIC DNA]</scope>
    <source>
        <strain evidence="8">ATCC 700099 / DSM 44233 / CIP 104796 / JCM 9543 / NBRC 105858 / Y-104</strain>
    </source>
</reference>
<evidence type="ECO:0000313" key="7">
    <source>
        <dbReference type="EMBL" id="ACV78012.1"/>
    </source>
</evidence>
<protein>
    <submittedName>
        <fullName evidence="7">Ferric reductase domain protein transmembrane component domain protein</fullName>
    </submittedName>
</protein>
<dbReference type="EMBL" id="CP001737">
    <property type="protein sequence ID" value="ACV78012.1"/>
    <property type="molecule type" value="Genomic_DNA"/>
</dbReference>
<keyword evidence="4 5" id="KW-0472">Membrane</keyword>
<evidence type="ECO:0000256" key="4">
    <source>
        <dbReference type="ARBA" id="ARBA00023136"/>
    </source>
</evidence>
<name>C8XFQ1_NAKMY</name>
<evidence type="ECO:0000256" key="1">
    <source>
        <dbReference type="ARBA" id="ARBA00004141"/>
    </source>
</evidence>
<dbReference type="GO" id="GO:0016020">
    <property type="term" value="C:membrane"/>
    <property type="evidence" value="ECO:0007669"/>
    <property type="project" value="UniProtKB-SubCell"/>
</dbReference>
<dbReference type="Proteomes" id="UP000002218">
    <property type="component" value="Chromosome"/>
</dbReference>
<feature type="domain" description="Ferric oxidoreductase" evidence="6">
    <location>
        <begin position="13"/>
        <end position="135"/>
    </location>
</feature>
<keyword evidence="3 5" id="KW-1133">Transmembrane helix</keyword>
<feature type="transmembrane region" description="Helical" evidence="5">
    <location>
        <begin position="124"/>
        <end position="143"/>
    </location>
</feature>
<evidence type="ECO:0000313" key="8">
    <source>
        <dbReference type="Proteomes" id="UP000002218"/>
    </source>
</evidence>
<dbReference type="InParanoid" id="C8XFQ1"/>
<feature type="transmembrane region" description="Helical" evidence="5">
    <location>
        <begin position="149"/>
        <end position="169"/>
    </location>
</feature>
<evidence type="ECO:0000259" key="6">
    <source>
        <dbReference type="Pfam" id="PF01794"/>
    </source>
</evidence>
<evidence type="ECO:0000256" key="2">
    <source>
        <dbReference type="ARBA" id="ARBA00022692"/>
    </source>
</evidence>
<feature type="transmembrane region" description="Helical" evidence="5">
    <location>
        <begin position="12"/>
        <end position="32"/>
    </location>
</feature>
<organism evidence="7 8">
    <name type="scientific">Nakamurella multipartita (strain ATCC 700099 / DSM 44233 / CIP 104796 / JCM 9543 / NBRC 105858 / Y-104)</name>
    <name type="common">Microsphaera multipartita</name>
    <dbReference type="NCBI Taxonomy" id="479431"/>
    <lineage>
        <taxon>Bacteria</taxon>
        <taxon>Bacillati</taxon>
        <taxon>Actinomycetota</taxon>
        <taxon>Actinomycetes</taxon>
        <taxon>Nakamurellales</taxon>
        <taxon>Nakamurellaceae</taxon>
        <taxon>Nakamurella</taxon>
    </lineage>
</organism>
<dbReference type="KEGG" id="nml:Namu_1621"/>
<dbReference type="InterPro" id="IPR013130">
    <property type="entry name" value="Fe3_Rdtase_TM_dom"/>
</dbReference>
<dbReference type="HOGENOM" id="CLU_083317_1_0_11"/>
<dbReference type="Pfam" id="PF01794">
    <property type="entry name" value="Ferric_reduct"/>
    <property type="match status" value="1"/>
</dbReference>
<dbReference type="OrthoDB" id="4827239at2"/>
<feature type="transmembrane region" description="Helical" evidence="5">
    <location>
        <begin position="92"/>
        <end position="112"/>
    </location>
</feature>
<dbReference type="STRING" id="479431.Namu_1621"/>
<dbReference type="AlphaFoldDB" id="C8XFQ1"/>
<feature type="transmembrane region" description="Helical" evidence="5">
    <location>
        <begin position="52"/>
        <end position="72"/>
    </location>
</feature>
<evidence type="ECO:0000256" key="5">
    <source>
        <dbReference type="SAM" id="Phobius"/>
    </source>
</evidence>
<accession>C8XFQ1</accession>
<dbReference type="RefSeq" id="WP_015746916.1">
    <property type="nucleotide sequence ID" value="NC_013235.1"/>
</dbReference>
<sequence length="198" mass="21416">MDTQLLWFASRATGAVSLVLFTAVMVLGILTAGRAELAALPRAGVQRLHRTLSMVSVAFLAVHIVTAIADGYVDLDYWDVILPFGAGYDPFWIGLATVAVDLLLAIGITSALRRRLPLRIWRAVHLTAYAMWPLALAHGWGVSGGDGHQLWMIVIDIVCIVAVLAAVAFRLRPDRHPDSVARAAAAVVHPPTRVEANR</sequence>
<keyword evidence="2 5" id="KW-0812">Transmembrane</keyword>
<proteinExistence type="predicted"/>
<comment type="subcellular location">
    <subcellularLocation>
        <location evidence="1">Membrane</location>
        <topology evidence="1">Multi-pass membrane protein</topology>
    </subcellularLocation>
</comment>
<reference evidence="7 8" key="2">
    <citation type="journal article" date="2010" name="Stand. Genomic Sci.">
        <title>Complete genome sequence of Nakamurella multipartita type strain (Y-104).</title>
        <authorList>
            <person name="Tice H."/>
            <person name="Mayilraj S."/>
            <person name="Sims D."/>
            <person name="Lapidus A."/>
            <person name="Nolan M."/>
            <person name="Lucas S."/>
            <person name="Glavina Del Rio T."/>
            <person name="Copeland A."/>
            <person name="Cheng J.F."/>
            <person name="Meincke L."/>
            <person name="Bruce D."/>
            <person name="Goodwin L."/>
            <person name="Pitluck S."/>
            <person name="Ivanova N."/>
            <person name="Mavromatis K."/>
            <person name="Ovchinnikova G."/>
            <person name="Pati A."/>
            <person name="Chen A."/>
            <person name="Palaniappan K."/>
            <person name="Land M."/>
            <person name="Hauser L."/>
            <person name="Chang Y.J."/>
            <person name="Jeffries C.D."/>
            <person name="Detter J.C."/>
            <person name="Brettin T."/>
            <person name="Rohde M."/>
            <person name="Goker M."/>
            <person name="Bristow J."/>
            <person name="Eisen J.A."/>
            <person name="Markowitz V."/>
            <person name="Hugenholtz P."/>
            <person name="Kyrpides N.C."/>
            <person name="Klenk H.P."/>
            <person name="Chen F."/>
        </authorList>
    </citation>
    <scope>NUCLEOTIDE SEQUENCE [LARGE SCALE GENOMIC DNA]</scope>
    <source>
        <strain evidence="8">ATCC 700099 / DSM 44233 / CIP 104796 / JCM 9543 / NBRC 105858 / Y-104</strain>
    </source>
</reference>
<gene>
    <name evidence="7" type="ordered locus">Namu_1621</name>
</gene>
<evidence type="ECO:0000256" key="3">
    <source>
        <dbReference type="ARBA" id="ARBA00022989"/>
    </source>
</evidence>
<keyword evidence="8" id="KW-1185">Reference proteome</keyword>
<dbReference type="eggNOG" id="COG4097">
    <property type="taxonomic scope" value="Bacteria"/>
</dbReference>